<dbReference type="Pfam" id="PF01545">
    <property type="entry name" value="Cation_efflux"/>
    <property type="match status" value="1"/>
</dbReference>
<dbReference type="NCBIfam" id="TIGR01297">
    <property type="entry name" value="CDF"/>
    <property type="match status" value="1"/>
</dbReference>
<keyword evidence="10" id="KW-1185">Reference proteome</keyword>
<feature type="transmembrane region" description="Helical" evidence="6">
    <location>
        <begin position="12"/>
        <end position="34"/>
    </location>
</feature>
<evidence type="ECO:0000256" key="4">
    <source>
        <dbReference type="ARBA" id="ARBA00022989"/>
    </source>
</evidence>
<comment type="caution">
    <text evidence="9">The sequence shown here is derived from an EMBL/GenBank/DDBJ whole genome shotgun (WGS) entry which is preliminary data.</text>
</comment>
<evidence type="ECO:0000256" key="5">
    <source>
        <dbReference type="ARBA" id="ARBA00023136"/>
    </source>
</evidence>
<dbReference type="SUPFAM" id="SSF161111">
    <property type="entry name" value="Cation efflux protein transmembrane domain-like"/>
    <property type="match status" value="1"/>
</dbReference>
<dbReference type="Gene3D" id="3.30.70.1350">
    <property type="entry name" value="Cation efflux protein, cytoplasmic domain"/>
    <property type="match status" value="1"/>
</dbReference>
<evidence type="ECO:0000256" key="2">
    <source>
        <dbReference type="ARBA" id="ARBA00022448"/>
    </source>
</evidence>
<name>A0A556PQR4_9BACI</name>
<feature type="transmembrane region" description="Helical" evidence="6">
    <location>
        <begin position="40"/>
        <end position="64"/>
    </location>
</feature>
<evidence type="ECO:0000259" key="8">
    <source>
        <dbReference type="Pfam" id="PF16916"/>
    </source>
</evidence>
<evidence type="ECO:0000256" key="6">
    <source>
        <dbReference type="SAM" id="Phobius"/>
    </source>
</evidence>
<protein>
    <submittedName>
        <fullName evidence="9">Cation diffusion facilitator family transporter</fullName>
    </submittedName>
</protein>
<dbReference type="GO" id="GO:0006829">
    <property type="term" value="P:zinc ion transport"/>
    <property type="evidence" value="ECO:0007669"/>
    <property type="project" value="InterPro"/>
</dbReference>
<evidence type="ECO:0000313" key="10">
    <source>
        <dbReference type="Proteomes" id="UP000316425"/>
    </source>
</evidence>
<keyword evidence="3 6" id="KW-0812">Transmembrane</keyword>
<dbReference type="RefSeq" id="WP_144087894.1">
    <property type="nucleotide sequence ID" value="NZ_VMHE01000003.1"/>
</dbReference>
<dbReference type="GO" id="GO:0008324">
    <property type="term" value="F:monoatomic cation transmembrane transporter activity"/>
    <property type="evidence" value="ECO:0007669"/>
    <property type="project" value="InterPro"/>
</dbReference>
<dbReference type="Pfam" id="PF16916">
    <property type="entry name" value="ZT_dimer"/>
    <property type="match status" value="1"/>
</dbReference>
<dbReference type="SUPFAM" id="SSF160240">
    <property type="entry name" value="Cation efflux protein cytoplasmic domain-like"/>
    <property type="match status" value="1"/>
</dbReference>
<keyword evidence="4 6" id="KW-1133">Transmembrane helix</keyword>
<dbReference type="Proteomes" id="UP000316425">
    <property type="component" value="Unassembled WGS sequence"/>
</dbReference>
<dbReference type="InterPro" id="IPR040177">
    <property type="entry name" value="SLC30A9"/>
</dbReference>
<feature type="transmembrane region" description="Helical" evidence="6">
    <location>
        <begin position="76"/>
        <end position="96"/>
    </location>
</feature>
<dbReference type="InterPro" id="IPR058533">
    <property type="entry name" value="Cation_efflux_TM"/>
</dbReference>
<dbReference type="GO" id="GO:0016020">
    <property type="term" value="C:membrane"/>
    <property type="evidence" value="ECO:0007669"/>
    <property type="project" value="UniProtKB-SubCell"/>
</dbReference>
<dbReference type="OrthoDB" id="9806522at2"/>
<keyword evidence="5 6" id="KW-0472">Membrane</keyword>
<evidence type="ECO:0000256" key="3">
    <source>
        <dbReference type="ARBA" id="ARBA00022692"/>
    </source>
</evidence>
<dbReference type="InterPro" id="IPR027470">
    <property type="entry name" value="Cation_efflux_CTD"/>
</dbReference>
<dbReference type="AlphaFoldDB" id="A0A556PQR4"/>
<proteinExistence type="predicted"/>
<feature type="transmembrane region" description="Helical" evidence="6">
    <location>
        <begin position="116"/>
        <end position="136"/>
    </location>
</feature>
<dbReference type="Gene3D" id="1.20.1510.10">
    <property type="entry name" value="Cation efflux protein transmembrane domain"/>
    <property type="match status" value="1"/>
</dbReference>
<gene>
    <name evidence="9" type="ORF">FPQ13_03285</name>
</gene>
<reference evidence="9 10" key="1">
    <citation type="submission" date="2019-07" db="EMBL/GenBank/DDBJ databases">
        <title>Allobacillus sp. nov. SKP isolated from shrimp paste of Euphausiacea.</title>
        <authorList>
            <person name="Kanchanasin P."/>
            <person name="Tanasupawat S."/>
            <person name="Shi W."/>
            <person name="Wu L."/>
            <person name="Ma J."/>
        </authorList>
    </citation>
    <scope>NUCLEOTIDE SEQUENCE [LARGE SCALE GENOMIC DNA]</scope>
    <source>
        <strain evidence="9 10">SKP4-8</strain>
    </source>
</reference>
<accession>A0A556PQR4</accession>
<dbReference type="PANTHER" id="PTHR13414:SF9">
    <property type="entry name" value="PROTON-COUPLED ZINC ANTIPORTER SLC30A9, MITOCHONDRIAL"/>
    <property type="match status" value="1"/>
</dbReference>
<evidence type="ECO:0000259" key="7">
    <source>
        <dbReference type="Pfam" id="PF01545"/>
    </source>
</evidence>
<dbReference type="InterPro" id="IPR036837">
    <property type="entry name" value="Cation_efflux_CTD_sf"/>
</dbReference>
<dbReference type="PANTHER" id="PTHR13414">
    <property type="entry name" value="HUEL-CATION TRANSPORTER"/>
    <property type="match status" value="1"/>
</dbReference>
<keyword evidence="2" id="KW-0813">Transport</keyword>
<dbReference type="InterPro" id="IPR027469">
    <property type="entry name" value="Cation_efflux_TMD_sf"/>
</dbReference>
<dbReference type="InterPro" id="IPR002524">
    <property type="entry name" value="Cation_efflux"/>
</dbReference>
<feature type="domain" description="Cation efflux protein transmembrane" evidence="7">
    <location>
        <begin position="16"/>
        <end position="223"/>
    </location>
</feature>
<organism evidence="9 10">
    <name type="scientific">Allobacillus salarius</name>
    <dbReference type="NCBI Taxonomy" id="1955272"/>
    <lineage>
        <taxon>Bacteria</taxon>
        <taxon>Bacillati</taxon>
        <taxon>Bacillota</taxon>
        <taxon>Bacilli</taxon>
        <taxon>Bacillales</taxon>
        <taxon>Bacillaceae</taxon>
        <taxon>Allobacillus</taxon>
    </lineage>
</organism>
<feature type="domain" description="Cation efflux protein cytoplasmic" evidence="8">
    <location>
        <begin position="232"/>
        <end position="298"/>
    </location>
</feature>
<feature type="transmembrane region" description="Helical" evidence="6">
    <location>
        <begin position="201"/>
        <end position="220"/>
    </location>
</feature>
<sequence>MRMIELLKRGNRSSGLSALGNVAIAIIKGIAALISGSGAMFATMIHSIADSLNQGMVFFGSALAEKKPTKRFPTGYGRVVNLFVLLAVIVVSIMAYETILNGWHIIQDPQPSSNLWLMIIVMIISIAIDGGVLLKVMKEVVHEARAEKDGNFIVESFKNIKYAQPPTRLVFYEDNVATLGGAVALIAIAVSHVTGNYVYDGIGTMIIGILLIGIAIKIGYDNTIGLIGVAAPKKIETSVAQIILNDPQVVDIQKMRILQEGGDYHVEAYLELEKGMTLADADDVKFRVAEQILDQSYIDDVFLGIIESDDKQTWTDITLDKDNK</sequence>
<evidence type="ECO:0000313" key="9">
    <source>
        <dbReference type="EMBL" id="TSJ66730.1"/>
    </source>
</evidence>
<feature type="transmembrane region" description="Helical" evidence="6">
    <location>
        <begin position="176"/>
        <end position="195"/>
    </location>
</feature>
<evidence type="ECO:0000256" key="1">
    <source>
        <dbReference type="ARBA" id="ARBA00004141"/>
    </source>
</evidence>
<dbReference type="EMBL" id="VMHE01000003">
    <property type="protein sequence ID" value="TSJ66730.1"/>
    <property type="molecule type" value="Genomic_DNA"/>
</dbReference>
<comment type="subcellular location">
    <subcellularLocation>
        <location evidence="1">Membrane</location>
        <topology evidence="1">Multi-pass membrane protein</topology>
    </subcellularLocation>
</comment>